<sequence length="133" mass="15635">MLAKRLAPKSKVLIYYDGSCSFCQTIVAKWQKRDRYNLLQFKSFREDSVHIELGVPLEQLNTYMHALNKQTNQLEKGLTAVIEITKRTPSRWFLLPLLYLAHLTRIGHLAYYFISKHRRTIPVNHCNNQSCKL</sequence>
<dbReference type="GO" id="GO:0015035">
    <property type="term" value="F:protein-disulfide reductase activity"/>
    <property type="evidence" value="ECO:0007669"/>
    <property type="project" value="InterPro"/>
</dbReference>
<dbReference type="STRING" id="1385514.N782_00515"/>
<feature type="transmembrane region" description="Helical" evidence="1">
    <location>
        <begin position="92"/>
        <end position="114"/>
    </location>
</feature>
<keyword evidence="3" id="KW-1185">Reference proteome</keyword>
<evidence type="ECO:0000313" key="2">
    <source>
        <dbReference type="EMBL" id="KGP74687.1"/>
    </source>
</evidence>
<evidence type="ECO:0008006" key="4">
    <source>
        <dbReference type="Google" id="ProtNLM"/>
    </source>
</evidence>
<comment type="caution">
    <text evidence="2">The sequence shown here is derived from an EMBL/GenBank/DDBJ whole genome shotgun (WGS) entry which is preliminary data.</text>
</comment>
<dbReference type="AlphaFoldDB" id="A0A0A2TFP8"/>
<keyword evidence="1" id="KW-0472">Membrane</keyword>
<reference evidence="2 3" key="1">
    <citation type="journal article" date="2015" name="Stand. Genomic Sci.">
        <title>High quality draft genome sequence of the moderately halophilic bacterium Pontibacillus yanchengensis Y32(T) and comparison among Pontibacillus genomes.</title>
        <authorList>
            <person name="Huang J."/>
            <person name="Qiao Z.X."/>
            <person name="Tang J.W."/>
            <person name="Wang G."/>
        </authorList>
    </citation>
    <scope>NUCLEOTIDE SEQUENCE [LARGE SCALE GENOMIC DNA]</scope>
    <source>
        <strain evidence="2 3">Y32</strain>
    </source>
</reference>
<dbReference type="OrthoDB" id="1260738at2"/>
<evidence type="ECO:0000313" key="3">
    <source>
        <dbReference type="Proteomes" id="UP000030147"/>
    </source>
</evidence>
<dbReference type="RefSeq" id="WP_036815144.1">
    <property type="nucleotide sequence ID" value="NZ_AVBF01000001.1"/>
</dbReference>
<accession>A0A0A2TFP8</accession>
<dbReference type="EMBL" id="AVBF01000001">
    <property type="protein sequence ID" value="KGP74687.1"/>
    <property type="molecule type" value="Genomic_DNA"/>
</dbReference>
<keyword evidence="1" id="KW-0812">Transmembrane</keyword>
<gene>
    <name evidence="2" type="ORF">N782_00515</name>
</gene>
<protein>
    <recommendedName>
        <fullName evidence="4">Thiol-disulfide oxidoreductase</fullName>
    </recommendedName>
</protein>
<dbReference type="Proteomes" id="UP000030147">
    <property type="component" value="Unassembled WGS sequence"/>
</dbReference>
<evidence type="ECO:0000256" key="1">
    <source>
        <dbReference type="SAM" id="Phobius"/>
    </source>
</evidence>
<dbReference type="Pfam" id="PF04134">
    <property type="entry name" value="DCC1-like"/>
    <property type="match status" value="1"/>
</dbReference>
<keyword evidence="1" id="KW-1133">Transmembrane helix</keyword>
<dbReference type="eggNOG" id="COG3011">
    <property type="taxonomic scope" value="Bacteria"/>
</dbReference>
<organism evidence="2 3">
    <name type="scientific">Pontibacillus yanchengensis Y32</name>
    <dbReference type="NCBI Taxonomy" id="1385514"/>
    <lineage>
        <taxon>Bacteria</taxon>
        <taxon>Bacillati</taxon>
        <taxon>Bacillota</taxon>
        <taxon>Bacilli</taxon>
        <taxon>Bacillales</taxon>
        <taxon>Bacillaceae</taxon>
        <taxon>Pontibacillus</taxon>
    </lineage>
</organism>
<proteinExistence type="predicted"/>
<name>A0A0A2TFP8_9BACI</name>
<dbReference type="InterPro" id="IPR007263">
    <property type="entry name" value="DCC1-like"/>
</dbReference>